<feature type="transmembrane region" description="Helical" evidence="1">
    <location>
        <begin position="7"/>
        <end position="23"/>
    </location>
</feature>
<reference evidence="2" key="2">
    <citation type="journal article" date="2015" name="Fish Shellfish Immunol.">
        <title>Early steps in the European eel (Anguilla anguilla)-Vibrio vulnificus interaction in the gills: Role of the RtxA13 toxin.</title>
        <authorList>
            <person name="Callol A."/>
            <person name="Pajuelo D."/>
            <person name="Ebbesson L."/>
            <person name="Teles M."/>
            <person name="MacKenzie S."/>
            <person name="Amaro C."/>
        </authorList>
    </citation>
    <scope>NUCLEOTIDE SEQUENCE</scope>
</reference>
<name>A0A0E9UVD3_ANGAN</name>
<accession>A0A0E9UVD3</accession>
<dbReference type="AlphaFoldDB" id="A0A0E9UVD3"/>
<keyword evidence="1" id="KW-0812">Transmembrane</keyword>
<keyword evidence="1" id="KW-1133">Transmembrane helix</keyword>
<dbReference type="EMBL" id="GBXM01038753">
    <property type="protein sequence ID" value="JAH69824.1"/>
    <property type="molecule type" value="Transcribed_RNA"/>
</dbReference>
<protein>
    <submittedName>
        <fullName evidence="2">Uncharacterized protein</fullName>
    </submittedName>
</protein>
<evidence type="ECO:0000256" key="1">
    <source>
        <dbReference type="SAM" id="Phobius"/>
    </source>
</evidence>
<keyword evidence="1" id="KW-0472">Membrane</keyword>
<proteinExistence type="predicted"/>
<sequence>MNYQMKVFYFIFYPRVTIMWVFFPPKMAVLPSYIGLPSF</sequence>
<evidence type="ECO:0000313" key="2">
    <source>
        <dbReference type="EMBL" id="JAH69824.1"/>
    </source>
</evidence>
<reference evidence="2" key="1">
    <citation type="submission" date="2014-11" db="EMBL/GenBank/DDBJ databases">
        <authorList>
            <person name="Amaro Gonzalez C."/>
        </authorList>
    </citation>
    <scope>NUCLEOTIDE SEQUENCE</scope>
</reference>
<organism evidence="2">
    <name type="scientific">Anguilla anguilla</name>
    <name type="common">European freshwater eel</name>
    <name type="synonym">Muraena anguilla</name>
    <dbReference type="NCBI Taxonomy" id="7936"/>
    <lineage>
        <taxon>Eukaryota</taxon>
        <taxon>Metazoa</taxon>
        <taxon>Chordata</taxon>
        <taxon>Craniata</taxon>
        <taxon>Vertebrata</taxon>
        <taxon>Euteleostomi</taxon>
        <taxon>Actinopterygii</taxon>
        <taxon>Neopterygii</taxon>
        <taxon>Teleostei</taxon>
        <taxon>Anguilliformes</taxon>
        <taxon>Anguillidae</taxon>
        <taxon>Anguilla</taxon>
    </lineage>
</organism>